<keyword evidence="2" id="KW-1185">Reference proteome</keyword>
<organism evidence="1 2">
    <name type="scientific">Bimuria novae-zelandiae CBS 107.79</name>
    <dbReference type="NCBI Taxonomy" id="1447943"/>
    <lineage>
        <taxon>Eukaryota</taxon>
        <taxon>Fungi</taxon>
        <taxon>Dikarya</taxon>
        <taxon>Ascomycota</taxon>
        <taxon>Pezizomycotina</taxon>
        <taxon>Dothideomycetes</taxon>
        <taxon>Pleosporomycetidae</taxon>
        <taxon>Pleosporales</taxon>
        <taxon>Massarineae</taxon>
        <taxon>Didymosphaeriaceae</taxon>
        <taxon>Bimuria</taxon>
    </lineage>
</organism>
<evidence type="ECO:0000313" key="1">
    <source>
        <dbReference type="EMBL" id="KAF1980025.1"/>
    </source>
</evidence>
<dbReference type="EMBL" id="ML976656">
    <property type="protein sequence ID" value="KAF1980025.1"/>
    <property type="molecule type" value="Genomic_DNA"/>
</dbReference>
<sequence length="192" mass="20548">MHAMRCLSTRDIACYRARPWHAASRSSNGGRSVLCWALRHSASLNHRCFLSAGGGRSHNGEGSACPPAGSGLFRHRDDCPTRARVENSLDFCICICICLCNSVSNLSIYCWPDQAPVKASRLLLSPLGAPSSSDIIAITKPDCCSCQPAIAAHSLIAVFPPLRGQCLCISSSCHQPCARRVQLKHSTGVASL</sequence>
<dbReference type="AlphaFoldDB" id="A0A6A5VSY8"/>
<gene>
    <name evidence="1" type="ORF">BU23DRAFT_633</name>
</gene>
<proteinExistence type="predicted"/>
<evidence type="ECO:0000313" key="2">
    <source>
        <dbReference type="Proteomes" id="UP000800036"/>
    </source>
</evidence>
<accession>A0A6A5VSY8</accession>
<name>A0A6A5VSY8_9PLEO</name>
<dbReference type="Proteomes" id="UP000800036">
    <property type="component" value="Unassembled WGS sequence"/>
</dbReference>
<reference evidence="1" key="1">
    <citation type="journal article" date="2020" name="Stud. Mycol.">
        <title>101 Dothideomycetes genomes: a test case for predicting lifestyles and emergence of pathogens.</title>
        <authorList>
            <person name="Haridas S."/>
            <person name="Albert R."/>
            <person name="Binder M."/>
            <person name="Bloem J."/>
            <person name="Labutti K."/>
            <person name="Salamov A."/>
            <person name="Andreopoulos B."/>
            <person name="Baker S."/>
            <person name="Barry K."/>
            <person name="Bills G."/>
            <person name="Bluhm B."/>
            <person name="Cannon C."/>
            <person name="Castanera R."/>
            <person name="Culley D."/>
            <person name="Daum C."/>
            <person name="Ezra D."/>
            <person name="Gonzalez J."/>
            <person name="Henrissat B."/>
            <person name="Kuo A."/>
            <person name="Liang C."/>
            <person name="Lipzen A."/>
            <person name="Lutzoni F."/>
            <person name="Magnuson J."/>
            <person name="Mondo S."/>
            <person name="Nolan M."/>
            <person name="Ohm R."/>
            <person name="Pangilinan J."/>
            <person name="Park H.-J."/>
            <person name="Ramirez L."/>
            <person name="Alfaro M."/>
            <person name="Sun H."/>
            <person name="Tritt A."/>
            <person name="Yoshinaga Y."/>
            <person name="Zwiers L.-H."/>
            <person name="Turgeon B."/>
            <person name="Goodwin S."/>
            <person name="Spatafora J."/>
            <person name="Crous P."/>
            <person name="Grigoriev I."/>
        </authorList>
    </citation>
    <scope>NUCLEOTIDE SEQUENCE</scope>
    <source>
        <strain evidence="1">CBS 107.79</strain>
    </source>
</reference>
<protein>
    <submittedName>
        <fullName evidence="1">Uncharacterized protein</fullName>
    </submittedName>
</protein>